<protein>
    <submittedName>
        <fullName evidence="1">Uncharacterized protein</fullName>
    </submittedName>
</protein>
<dbReference type="Proteomes" id="UP000649573">
    <property type="component" value="Unassembled WGS sequence"/>
</dbReference>
<sequence length="48" mass="5192">MTAEIPAVAAAIIDGTYAVEPDPVPMHDVEHAWSLPADSSKRIVIHRL</sequence>
<dbReference type="EMBL" id="BMRE01000094">
    <property type="protein sequence ID" value="GGU85255.1"/>
    <property type="molecule type" value="Genomic_DNA"/>
</dbReference>
<proteinExistence type="predicted"/>
<accession>A0ABQ2VIS2</accession>
<keyword evidence="2" id="KW-1185">Reference proteome</keyword>
<organism evidence="1 2">
    <name type="scientific">Lentzea flava</name>
    <dbReference type="NCBI Taxonomy" id="103732"/>
    <lineage>
        <taxon>Bacteria</taxon>
        <taxon>Bacillati</taxon>
        <taxon>Actinomycetota</taxon>
        <taxon>Actinomycetes</taxon>
        <taxon>Pseudonocardiales</taxon>
        <taxon>Pseudonocardiaceae</taxon>
        <taxon>Lentzea</taxon>
    </lineage>
</organism>
<evidence type="ECO:0000313" key="2">
    <source>
        <dbReference type="Proteomes" id="UP000649573"/>
    </source>
</evidence>
<gene>
    <name evidence="1" type="ORF">GCM10010178_89290</name>
</gene>
<evidence type="ECO:0000313" key="1">
    <source>
        <dbReference type="EMBL" id="GGU85255.1"/>
    </source>
</evidence>
<reference evidence="2" key="1">
    <citation type="journal article" date="2019" name="Int. J. Syst. Evol. Microbiol.">
        <title>The Global Catalogue of Microorganisms (GCM) 10K type strain sequencing project: providing services to taxonomists for standard genome sequencing and annotation.</title>
        <authorList>
            <consortium name="The Broad Institute Genomics Platform"/>
            <consortium name="The Broad Institute Genome Sequencing Center for Infectious Disease"/>
            <person name="Wu L."/>
            <person name="Ma J."/>
        </authorList>
    </citation>
    <scope>NUCLEOTIDE SEQUENCE [LARGE SCALE GENOMIC DNA]</scope>
    <source>
        <strain evidence="2">JCM 3296</strain>
    </source>
</reference>
<comment type="caution">
    <text evidence="1">The sequence shown here is derived from an EMBL/GenBank/DDBJ whole genome shotgun (WGS) entry which is preliminary data.</text>
</comment>
<name>A0ABQ2VIS2_9PSEU</name>